<evidence type="ECO:0000313" key="4">
    <source>
        <dbReference type="EMBL" id="PWH83284.1"/>
    </source>
</evidence>
<evidence type="ECO:0000256" key="2">
    <source>
        <dbReference type="SAM" id="SignalP"/>
    </source>
</evidence>
<dbReference type="RefSeq" id="WP_109351308.1">
    <property type="nucleotide sequence ID" value="NZ_QFRI01000001.1"/>
</dbReference>
<dbReference type="Gene3D" id="2.160.20.10">
    <property type="entry name" value="Single-stranded right-handed beta-helix, Pectin lyase-like"/>
    <property type="match status" value="1"/>
</dbReference>
<keyword evidence="5" id="KW-1185">Reference proteome</keyword>
<evidence type="ECO:0000256" key="1">
    <source>
        <dbReference type="ARBA" id="ARBA00022729"/>
    </source>
</evidence>
<feature type="domain" description="Secretion system C-terminal sorting" evidence="3">
    <location>
        <begin position="524"/>
        <end position="590"/>
    </location>
</feature>
<dbReference type="Pfam" id="PF18962">
    <property type="entry name" value="Por_Secre_tail"/>
    <property type="match status" value="1"/>
</dbReference>
<reference evidence="5" key="2">
    <citation type="submission" date="2018-05" db="EMBL/GenBank/DDBJ databases">
        <title>Algibacter marinivivus sp. nov., isolated from sample around a algae.</title>
        <authorList>
            <person name="Lu D."/>
        </authorList>
    </citation>
    <scope>NUCLEOTIDE SEQUENCE [LARGE SCALE GENOMIC DNA]</scope>
    <source>
        <strain evidence="5">ZY111</strain>
    </source>
</reference>
<reference evidence="5" key="3">
    <citation type="submission" date="2018-05" db="EMBL/GenBank/DDBJ databases">
        <authorList>
            <person name="Lu D."/>
        </authorList>
    </citation>
    <scope>NUCLEOTIDE SEQUENCE [LARGE SCALE GENOMIC DNA]</scope>
    <source>
        <strain evidence="5">ZY111</strain>
    </source>
</reference>
<dbReference type="SUPFAM" id="SSF51126">
    <property type="entry name" value="Pectin lyase-like"/>
    <property type="match status" value="1"/>
</dbReference>
<feature type="signal peptide" evidence="2">
    <location>
        <begin position="1"/>
        <end position="20"/>
    </location>
</feature>
<dbReference type="SMART" id="SM00710">
    <property type="entry name" value="PbH1"/>
    <property type="match status" value="4"/>
</dbReference>
<dbReference type="InterPro" id="IPR026444">
    <property type="entry name" value="Secre_tail"/>
</dbReference>
<keyword evidence="1 2" id="KW-0732">Signal</keyword>
<proteinExistence type="predicted"/>
<sequence length="593" mass="65564">MNQKLQFTILFILLNGFINAQTTYYVDQTNGNDSSNGTSAITAYKTFDKAESKVNPGDTIEIIGVYKNTSYNENYSYSGNEHDAHLWHSENTIRISGLDGAPNNYITIKAHNSNTVLKGDGSNIVRVLNSSYLKFEGLEIFGEVNNIPLSTANALQFVYIIDDVNLNGTATAPTELDIKFRNEDETNDNDDIVEETDIYTNINNLEVLRPSYVDTRGFYITNSNNIIIKDNKIHHTPGGGLRVSKCEFVDVLENEIYRCSAKSYSGTHALVITNSKPITGNGYSINVLRNEIHHNYNELYSWSPAKTKITPRIDEGKGISLQKNNTTEWINGSGRILVANNVCYWNGFSGVHTNDGNRIDFINNTCYLNSYTNTITYAGEDQKGQNIGISAQSSNDISMINNISVIDTDWGGFALSAGNTTNLVVNKNIIYGINGTIAQDNDITSVDSNTIIVNPMFISPGNQSANSYNFGLQYTSQAIGAALTASAPSDDFYGKTRDSSPDLGAIEYDSTLSINTKNLNNLAVYPNPFKDNIMIRQNDLDPNEVALYNLLGQNQSFNYDIQNNVITLKLNHLAIGFYILKIGTTSKKIVKTN</sequence>
<organism evidence="4 5">
    <name type="scientific">Algibacter marinivivus</name>
    <dbReference type="NCBI Taxonomy" id="2100723"/>
    <lineage>
        <taxon>Bacteria</taxon>
        <taxon>Pseudomonadati</taxon>
        <taxon>Bacteroidota</taxon>
        <taxon>Flavobacteriia</taxon>
        <taxon>Flavobacteriales</taxon>
        <taxon>Flavobacteriaceae</taxon>
        <taxon>Algibacter</taxon>
    </lineage>
</organism>
<dbReference type="InterPro" id="IPR012334">
    <property type="entry name" value="Pectin_lyas_fold"/>
</dbReference>
<dbReference type="NCBIfam" id="TIGR04183">
    <property type="entry name" value="Por_Secre_tail"/>
    <property type="match status" value="1"/>
</dbReference>
<reference evidence="4 5" key="1">
    <citation type="submission" date="2018-05" db="EMBL/GenBank/DDBJ databases">
        <title>Algibacter marinivivus sp. nov., isolated from sample around a algae.</title>
        <authorList>
            <person name="Zhong X."/>
        </authorList>
    </citation>
    <scope>NUCLEOTIDE SEQUENCE [LARGE SCALE GENOMIC DNA]</scope>
    <source>
        <strain evidence="4 5">ZY111</strain>
    </source>
</reference>
<dbReference type="Proteomes" id="UP000245375">
    <property type="component" value="Unassembled WGS sequence"/>
</dbReference>
<evidence type="ECO:0000259" key="3">
    <source>
        <dbReference type="Pfam" id="PF18962"/>
    </source>
</evidence>
<dbReference type="InterPro" id="IPR006626">
    <property type="entry name" value="PbH1"/>
</dbReference>
<name>A0A2U2X6A3_9FLAO</name>
<dbReference type="AlphaFoldDB" id="A0A2U2X6A3"/>
<comment type="caution">
    <text evidence="4">The sequence shown here is derived from an EMBL/GenBank/DDBJ whole genome shotgun (WGS) entry which is preliminary data.</text>
</comment>
<dbReference type="InterPro" id="IPR011050">
    <property type="entry name" value="Pectin_lyase_fold/virulence"/>
</dbReference>
<feature type="chain" id="PRO_5015732089" description="Secretion system C-terminal sorting domain-containing protein" evidence="2">
    <location>
        <begin position="21"/>
        <end position="593"/>
    </location>
</feature>
<evidence type="ECO:0000313" key="5">
    <source>
        <dbReference type="Proteomes" id="UP000245375"/>
    </source>
</evidence>
<protein>
    <recommendedName>
        <fullName evidence="3">Secretion system C-terminal sorting domain-containing protein</fullName>
    </recommendedName>
</protein>
<accession>A0A2U2X6A3</accession>
<dbReference type="OrthoDB" id="786002at2"/>
<gene>
    <name evidence="4" type="ORF">DIS18_01655</name>
</gene>
<dbReference type="EMBL" id="QFRI01000001">
    <property type="protein sequence ID" value="PWH83284.1"/>
    <property type="molecule type" value="Genomic_DNA"/>
</dbReference>